<organism evidence="2 3">
    <name type="scientific">Stakelama saccharophila</name>
    <dbReference type="NCBI Taxonomy" id="3075605"/>
    <lineage>
        <taxon>Bacteria</taxon>
        <taxon>Pseudomonadati</taxon>
        <taxon>Pseudomonadota</taxon>
        <taxon>Alphaproteobacteria</taxon>
        <taxon>Sphingomonadales</taxon>
        <taxon>Sphingomonadaceae</taxon>
        <taxon>Stakelama</taxon>
    </lineage>
</organism>
<evidence type="ECO:0000313" key="3">
    <source>
        <dbReference type="Proteomes" id="UP001302249"/>
    </source>
</evidence>
<dbReference type="EMBL" id="CP135076">
    <property type="protein sequence ID" value="WNO53585.1"/>
    <property type="molecule type" value="Genomic_DNA"/>
</dbReference>
<gene>
    <name evidence="2" type="ORF">RPR59_14280</name>
</gene>
<dbReference type="RefSeq" id="WP_313915168.1">
    <property type="nucleotide sequence ID" value="NZ_CP135076.1"/>
</dbReference>
<keyword evidence="3" id="KW-1185">Reference proteome</keyword>
<sequence length="343" mass="36687">MRPILPTTTLALALAACSGGSGTSNSASAPQSGNVVDATTTANGLTVQPTSDAGTAPGRDWHRYTNARFDFALEVPPGFAADEAPRNKDGRVFRKSGARLRVFGSHNALAEDFDAQIARARKGLGDVQVVDRTPATWRATAMTKNGEYVAILLARPSDSRIVTAQFTWPKGMALKDTAERALDSLLMVGHAGPLTFRYQPERLAAVATALRLPPDYDRAFDATKLLPLDRRAKLGKNGCRYGLSGRTSTCSAEKEAGLSFAVVDLPLATLRDRFDASRAARTTLARREGFRVEQTAEGMGATYTFLPAGDRTVVIEHRHREHGDGTATMAVLRGLTFVSGAPG</sequence>
<proteinExistence type="predicted"/>
<evidence type="ECO:0000313" key="2">
    <source>
        <dbReference type="EMBL" id="WNO53585.1"/>
    </source>
</evidence>
<reference evidence="2 3" key="1">
    <citation type="submission" date="2023-09" db="EMBL/GenBank/DDBJ databases">
        <authorList>
            <person name="Rey-Velasco X."/>
        </authorList>
    </citation>
    <scope>NUCLEOTIDE SEQUENCE [LARGE SCALE GENOMIC DNA]</scope>
    <source>
        <strain evidence="2 3">W311</strain>
    </source>
</reference>
<accession>A0ABZ0B824</accession>
<feature type="signal peptide" evidence="1">
    <location>
        <begin position="1"/>
        <end position="29"/>
    </location>
</feature>
<feature type="chain" id="PRO_5046290722" description="Lipoprotein" evidence="1">
    <location>
        <begin position="30"/>
        <end position="343"/>
    </location>
</feature>
<evidence type="ECO:0000256" key="1">
    <source>
        <dbReference type="SAM" id="SignalP"/>
    </source>
</evidence>
<keyword evidence="1" id="KW-0732">Signal</keyword>
<name>A0ABZ0B824_9SPHN</name>
<evidence type="ECO:0008006" key="4">
    <source>
        <dbReference type="Google" id="ProtNLM"/>
    </source>
</evidence>
<dbReference type="PROSITE" id="PS51257">
    <property type="entry name" value="PROKAR_LIPOPROTEIN"/>
    <property type="match status" value="1"/>
</dbReference>
<protein>
    <recommendedName>
        <fullName evidence="4">Lipoprotein</fullName>
    </recommendedName>
</protein>
<dbReference type="Proteomes" id="UP001302249">
    <property type="component" value="Chromosome"/>
</dbReference>